<evidence type="ECO:0000256" key="4">
    <source>
        <dbReference type="PIRNR" id="PIRNR036417"/>
    </source>
</evidence>
<dbReference type="GO" id="GO:0016747">
    <property type="term" value="F:acyltransferase activity, transferring groups other than amino-acyl groups"/>
    <property type="evidence" value="ECO:0007669"/>
    <property type="project" value="InterPro"/>
</dbReference>
<dbReference type="Proteomes" id="UP000663760">
    <property type="component" value="Chromosome 2"/>
</dbReference>
<evidence type="ECO:0000256" key="3">
    <source>
        <dbReference type="ARBA" id="ARBA00023315"/>
    </source>
</evidence>
<evidence type="ECO:0000259" key="7">
    <source>
        <dbReference type="Pfam" id="PF08392"/>
    </source>
</evidence>
<dbReference type="EMBL" id="LR746265">
    <property type="protein sequence ID" value="CAA7390542.1"/>
    <property type="molecule type" value="Genomic_DNA"/>
</dbReference>
<dbReference type="Pfam" id="PF08541">
    <property type="entry name" value="ACP_syn_III_C"/>
    <property type="match status" value="1"/>
</dbReference>
<feature type="signal peptide" evidence="6">
    <location>
        <begin position="1"/>
        <end position="21"/>
    </location>
</feature>
<keyword evidence="2 4" id="KW-0808">Transferase</keyword>
<evidence type="ECO:0000259" key="8">
    <source>
        <dbReference type="Pfam" id="PF08541"/>
    </source>
</evidence>
<dbReference type="InterPro" id="IPR013601">
    <property type="entry name" value="FAE1_typ3_polyketide_synth"/>
</dbReference>
<evidence type="ECO:0000256" key="2">
    <source>
        <dbReference type="ARBA" id="ARBA00022679"/>
    </source>
</evidence>
<dbReference type="InterPro" id="IPR012392">
    <property type="entry name" value="3-ktacl-CoA_syn"/>
</dbReference>
<name>A0A7I8K2K1_SPIIN</name>
<dbReference type="UniPathway" id="UPA00094"/>
<accession>A0A7I8K2K1</accession>
<evidence type="ECO:0000256" key="6">
    <source>
        <dbReference type="SAM" id="SignalP"/>
    </source>
</evidence>
<reference evidence="9" key="1">
    <citation type="submission" date="2020-02" db="EMBL/GenBank/DDBJ databases">
        <authorList>
            <person name="Scholz U."/>
            <person name="Mascher M."/>
            <person name="Fiebig A."/>
        </authorList>
    </citation>
    <scope>NUCLEOTIDE SEQUENCE</scope>
</reference>
<organism evidence="9 10">
    <name type="scientific">Spirodela intermedia</name>
    <name type="common">Intermediate duckweed</name>
    <dbReference type="NCBI Taxonomy" id="51605"/>
    <lineage>
        <taxon>Eukaryota</taxon>
        <taxon>Viridiplantae</taxon>
        <taxon>Streptophyta</taxon>
        <taxon>Embryophyta</taxon>
        <taxon>Tracheophyta</taxon>
        <taxon>Spermatophyta</taxon>
        <taxon>Magnoliopsida</taxon>
        <taxon>Liliopsida</taxon>
        <taxon>Araceae</taxon>
        <taxon>Lemnoideae</taxon>
        <taxon>Spirodela</taxon>
    </lineage>
</organism>
<keyword evidence="3 4" id="KW-0012">Acyltransferase</keyword>
<comment type="similarity">
    <text evidence="1 4">Belongs to the thiolase-like superfamily. Chalcone/stilbene synthases family.</text>
</comment>
<feature type="active site" evidence="5">
    <location>
        <position position="374"/>
    </location>
</feature>
<sequence>MDLLRLLLSVVPFLYPLLLLCKLIDKRRHQQCYLLDYACFKGPDDQKLSTELCGDIVQRNKGLGIPELRFLLKAVVNSGIGEETYGPRSVIGGKENCASLSDGLSEMDDSFFYTLDELFRRTGFSPADVTALVVNVSMLSPSPSLSARIINRYKMRDNIKVFNLSGMGCSASLVSIDLVKNLFKSHPRSLAVVVTSESIGPNWYSGCEKSMLLGNCLFRAGGCSMLLTNDPRLRHRVKLRLRCLVRTHHGANDESYNCCLQKEDNSGYPGFYLGKELPKAATRAFFENLRNLAPRVLPLSQILHYIALSQWQRLRGSPKGVPSDSPARINFRTEVEHFCIHPGGAAVIDAVGKGLGLEKSDLEPSRMTLHRFGNTSASSLWYVLGYMEAKRKLKKKDRVLMISFGAGFKCNSCVWEVQRNLADADVWADCIDSYPPERVTNPFIKQFGWVNNSDE</sequence>
<feature type="domain" description="FAE" evidence="7">
    <location>
        <begin position="26"/>
        <end position="307"/>
    </location>
</feature>
<dbReference type="OrthoDB" id="329835at2759"/>
<feature type="active site" evidence="5">
    <location>
        <position position="248"/>
    </location>
</feature>
<dbReference type="PIRSF" id="PIRSF036417">
    <property type="entry name" value="3-ktacl-CoA_syn"/>
    <property type="match status" value="1"/>
</dbReference>
<dbReference type="AlphaFoldDB" id="A0A7I8K2K1"/>
<evidence type="ECO:0000313" key="10">
    <source>
        <dbReference type="Proteomes" id="UP000663760"/>
    </source>
</evidence>
<dbReference type="SUPFAM" id="SSF53901">
    <property type="entry name" value="Thiolase-like"/>
    <property type="match status" value="1"/>
</dbReference>
<evidence type="ECO:0000256" key="1">
    <source>
        <dbReference type="ARBA" id="ARBA00005531"/>
    </source>
</evidence>
<dbReference type="EC" id="2.3.1.-" evidence="4"/>
<dbReference type="Pfam" id="PF08392">
    <property type="entry name" value="FAE1_CUT1_RppA"/>
    <property type="match status" value="1"/>
</dbReference>
<dbReference type="Gene3D" id="3.40.47.10">
    <property type="match status" value="1"/>
</dbReference>
<evidence type="ECO:0000313" key="9">
    <source>
        <dbReference type="EMBL" id="CAA7390542.1"/>
    </source>
</evidence>
<comment type="pathway">
    <text evidence="4">Lipid metabolism; fatty acid biosynthesis.</text>
</comment>
<feature type="chain" id="PRO_5029877661" description="3-ketoacyl-CoA synthase" evidence="6">
    <location>
        <begin position="22"/>
        <end position="455"/>
    </location>
</feature>
<dbReference type="InterPro" id="IPR013747">
    <property type="entry name" value="ACP_syn_III_C"/>
</dbReference>
<dbReference type="PANTHER" id="PTHR31561">
    <property type="entry name" value="3-KETOACYL-COA SYNTHASE"/>
    <property type="match status" value="1"/>
</dbReference>
<protein>
    <recommendedName>
        <fullName evidence="4">3-ketoacyl-CoA synthase</fullName>
        <ecNumber evidence="4">2.3.1.-</ecNumber>
    </recommendedName>
</protein>
<feature type="domain" description="Beta-ketoacyl-[acyl-carrier-protein] synthase III C-terminal" evidence="8">
    <location>
        <begin position="334"/>
        <end position="416"/>
    </location>
</feature>
<keyword evidence="10" id="KW-1185">Reference proteome</keyword>
<dbReference type="InterPro" id="IPR016039">
    <property type="entry name" value="Thiolase-like"/>
</dbReference>
<evidence type="ECO:0000256" key="5">
    <source>
        <dbReference type="PIRSR" id="PIRSR036417-1"/>
    </source>
</evidence>
<dbReference type="GO" id="GO:0006633">
    <property type="term" value="P:fatty acid biosynthetic process"/>
    <property type="evidence" value="ECO:0007669"/>
    <property type="project" value="UniProtKB-UniPathway"/>
</dbReference>
<dbReference type="GO" id="GO:0016020">
    <property type="term" value="C:membrane"/>
    <property type="evidence" value="ECO:0007669"/>
    <property type="project" value="InterPro"/>
</dbReference>
<feature type="active site" evidence="5">
    <location>
        <position position="337"/>
    </location>
</feature>
<dbReference type="CDD" id="cd00831">
    <property type="entry name" value="CHS_like"/>
    <property type="match status" value="1"/>
</dbReference>
<feature type="active site" evidence="5">
    <location>
        <position position="370"/>
    </location>
</feature>
<feature type="active site" evidence="5">
    <location>
        <position position="169"/>
    </location>
</feature>
<gene>
    <name evidence="9" type="ORF">SI8410_02002008</name>
</gene>
<proteinExistence type="inferred from homology"/>
<keyword evidence="6" id="KW-0732">Signal</keyword>
<feature type="active site" evidence="5">
    <location>
        <position position="341"/>
    </location>
</feature>